<dbReference type="Gene3D" id="1.10.132.50">
    <property type="entry name" value="ATP synthase (C/AC39) subunit, domain 3"/>
    <property type="match status" value="1"/>
</dbReference>
<evidence type="ECO:0000256" key="3">
    <source>
        <dbReference type="ARBA" id="ARBA00023065"/>
    </source>
</evidence>
<dbReference type="Gene3D" id="1.20.1690.10">
    <property type="entry name" value="V-type ATP synthase subunit C domain"/>
    <property type="match status" value="2"/>
</dbReference>
<dbReference type="InterPro" id="IPR044911">
    <property type="entry name" value="V-type_ATPase_csu/dsu_dom_3"/>
</dbReference>
<dbReference type="AlphaFoldDB" id="A0A644WAK6"/>
<dbReference type="GO" id="GO:0046961">
    <property type="term" value="F:proton-transporting ATPase activity, rotational mechanism"/>
    <property type="evidence" value="ECO:0007669"/>
    <property type="project" value="InterPro"/>
</dbReference>
<organism evidence="4">
    <name type="scientific">bioreactor metagenome</name>
    <dbReference type="NCBI Taxonomy" id="1076179"/>
    <lineage>
        <taxon>unclassified sequences</taxon>
        <taxon>metagenomes</taxon>
        <taxon>ecological metagenomes</taxon>
    </lineage>
</organism>
<keyword evidence="3" id="KW-0406">Ion transport</keyword>
<comment type="similarity">
    <text evidence="1">Belongs to the V-ATPase V0D/AC39 subunit family.</text>
</comment>
<proteinExistence type="inferred from homology"/>
<accession>A0A644WAK6</accession>
<gene>
    <name evidence="4" type="primary">ntpC_2</name>
    <name evidence="4" type="ORF">SDC9_46737</name>
</gene>
<evidence type="ECO:0000256" key="1">
    <source>
        <dbReference type="ARBA" id="ARBA00006709"/>
    </source>
</evidence>
<protein>
    <submittedName>
        <fullName evidence="4">V-type sodium ATPase subunit C</fullName>
    </submittedName>
</protein>
<evidence type="ECO:0000256" key="2">
    <source>
        <dbReference type="ARBA" id="ARBA00022448"/>
    </source>
</evidence>
<dbReference type="InterPro" id="IPR035067">
    <property type="entry name" value="V-type_ATPase_csu/dsu"/>
</dbReference>
<evidence type="ECO:0000313" key="4">
    <source>
        <dbReference type="EMBL" id="MPM00511.1"/>
    </source>
</evidence>
<dbReference type="PANTHER" id="PTHR38682">
    <property type="entry name" value="V-TYPE ATP SYNTHASE SUBUNIT C"/>
    <property type="match status" value="1"/>
</dbReference>
<dbReference type="InterPro" id="IPR036079">
    <property type="entry name" value="ATPase_csu/dsu_sf"/>
</dbReference>
<reference evidence="4" key="1">
    <citation type="submission" date="2019-08" db="EMBL/GenBank/DDBJ databases">
        <authorList>
            <person name="Kucharzyk K."/>
            <person name="Murdoch R.W."/>
            <person name="Higgins S."/>
            <person name="Loffler F."/>
        </authorList>
    </citation>
    <scope>NUCLEOTIDE SEQUENCE</scope>
</reference>
<comment type="caution">
    <text evidence="4">The sequence shown here is derived from an EMBL/GenBank/DDBJ whole genome shotgun (WGS) entry which is preliminary data.</text>
</comment>
<dbReference type="SUPFAM" id="SSF103486">
    <property type="entry name" value="V-type ATP synthase subunit C"/>
    <property type="match status" value="1"/>
</dbReference>
<dbReference type="PANTHER" id="PTHR38682:SF1">
    <property type="entry name" value="V-TYPE ATP SYNTHASE SUBUNIT C"/>
    <property type="match status" value="1"/>
</dbReference>
<dbReference type="EMBL" id="VSSQ01000734">
    <property type="protein sequence ID" value="MPM00511.1"/>
    <property type="molecule type" value="Genomic_DNA"/>
</dbReference>
<dbReference type="InterPro" id="IPR002843">
    <property type="entry name" value="ATPase_V0-cplx_csu/dsu"/>
</dbReference>
<keyword evidence="2" id="KW-0813">Transport</keyword>
<dbReference type="InterPro" id="IPR050873">
    <property type="entry name" value="V-ATPase_V0D/AC39_subunit"/>
</dbReference>
<dbReference type="Pfam" id="PF01992">
    <property type="entry name" value="vATP-synt_AC39"/>
    <property type="match status" value="1"/>
</dbReference>
<name>A0A644WAK6_9ZZZZ</name>
<sequence length="334" mass="36687">MSRSKLKDTDYLSISARIRAMENKMLTRERMERMLEARSDEEAAKVLTECGYGDFSVLTPAVLEEKLSAARGATYEDLRSALPDPNLIDVFRIKYDYHNIKVLLKSQAIGADETRLLVGGGRYPANALREAYYKEDLRNFSERFRAAVSEAKETLATSGDPQAADFVLDKAYFEEMTSTAMKTESDFLMGYVKLAIDAANLRAAVRAARMERGADFLSQVLVPGGNVSEKTVAAAGASELATIFGSGKLAEAAALGATLTSAGSGHLTEFERLCDNALMGYLAESRRVPFGDQVPVTFCYAKEAELTAIRIIMTGRMAGLDTQTIRERLRESYV</sequence>